<sequence>MALTEADDEGDYFPFTREHSPNAIPPPEPKTEAAPLVPKPLRSLTPRGQRFSKLSDAYLNITSRQTSSNTLRKVSDQSQPSTINLDEAAPAPSHVASPRLVKSQDDIQISCSALAAPSSIKKTRRASCGSIDFFEGLSPKMGRKDSKHLSLSKEIESELLNLKAQSQDTTSSTIEGILAQYDARPSSIKVEYDNTQEYHAKLDLSISQPPKASLPEPPTTDTRLISNLRQAECDSPALDSSITDSQHLLDAEAQAYELEEASRTLVPQPLNIGQSHREIRAARDAQYAAPNNVGAGAIGQHQSYSENPFEYQEIDDYKTYLQFPMERDISQKLRHASGHVGYSAGTFRSSAYSGGYEDFPFQQTRPRGNILNPSGLPTVRTGEKPHRNIKVVIGRDSGTSKNGQNHCGARVEADNKHRDVVSEDGDWVTEATSDVGFGLRTSTLPGRPLVGGFKRAGSSIADYSDDGNEDTVDRFGSRERILQHPADKPYKPCDVRRVNDSKFGALLPRRNNGFPENANRRWESAGQQEPGQFRPQVLRKNTNPFRERFNKRIDTPKRLVFDFDQNYPPRYQFRDSVSDYEPAIASTRANCGTNQYGTHGSLQSPVSEIEEDNHPPTTDAHFERSADFDVDGNLSNGFPRQNGACQTPHHTQGFKFSIYAAERQKQLEELQRQQEFAAASSYYDPPSASSVRSKFNFELLPLNLAQLKNKRQRDNGETNETETAAARLKRKKDTLLADPGTSPIEPPARAFFTSRDLSVNFSPSDWDTHGIDLEDTPTPFALSPFSETSHNNRRKYRNSSVLETPGTPSSPDTPYGLRRLWYGQRKRHHARTEDSYQYQLRRRLIAPDDYVSDRADRIRRYCFYVIAILSILPFVGVLAMNRALSETLKWATRGEVDRLTHRQRRFIKFELAVEFAIYAGAAVAVAVYYAVESKT</sequence>
<gene>
    <name evidence="1" type="ORF">O1611_g1158</name>
</gene>
<proteinExistence type="predicted"/>
<evidence type="ECO:0000313" key="2">
    <source>
        <dbReference type="Proteomes" id="UP001153332"/>
    </source>
</evidence>
<evidence type="ECO:0000313" key="1">
    <source>
        <dbReference type="EMBL" id="KAJ8132466.1"/>
    </source>
</evidence>
<name>A0ACC2JYI1_9PEZI</name>
<accession>A0ACC2JYI1</accession>
<reference evidence="1" key="1">
    <citation type="submission" date="2022-12" db="EMBL/GenBank/DDBJ databases">
        <title>Genome Sequence of Lasiodiplodia mahajangana.</title>
        <authorList>
            <person name="Buettner E."/>
        </authorList>
    </citation>
    <scope>NUCLEOTIDE SEQUENCE</scope>
    <source>
        <strain evidence="1">VT137</strain>
    </source>
</reference>
<dbReference type="EMBL" id="JAPUUL010000125">
    <property type="protein sequence ID" value="KAJ8132466.1"/>
    <property type="molecule type" value="Genomic_DNA"/>
</dbReference>
<keyword evidence="2" id="KW-1185">Reference proteome</keyword>
<comment type="caution">
    <text evidence="1">The sequence shown here is derived from an EMBL/GenBank/DDBJ whole genome shotgun (WGS) entry which is preliminary data.</text>
</comment>
<dbReference type="Proteomes" id="UP001153332">
    <property type="component" value="Unassembled WGS sequence"/>
</dbReference>
<organism evidence="1 2">
    <name type="scientific">Lasiodiplodia mahajangana</name>
    <dbReference type="NCBI Taxonomy" id="1108764"/>
    <lineage>
        <taxon>Eukaryota</taxon>
        <taxon>Fungi</taxon>
        <taxon>Dikarya</taxon>
        <taxon>Ascomycota</taxon>
        <taxon>Pezizomycotina</taxon>
        <taxon>Dothideomycetes</taxon>
        <taxon>Dothideomycetes incertae sedis</taxon>
        <taxon>Botryosphaeriales</taxon>
        <taxon>Botryosphaeriaceae</taxon>
        <taxon>Lasiodiplodia</taxon>
    </lineage>
</organism>
<protein>
    <submittedName>
        <fullName evidence="1">Uncharacterized protein</fullName>
    </submittedName>
</protein>